<feature type="transmembrane region" description="Helical" evidence="6">
    <location>
        <begin position="133"/>
        <end position="153"/>
    </location>
</feature>
<dbReference type="Proteomes" id="UP000515908">
    <property type="component" value="Chromosome 09"/>
</dbReference>
<evidence type="ECO:0000256" key="1">
    <source>
        <dbReference type="ARBA" id="ARBA00004141"/>
    </source>
</evidence>
<dbReference type="InterPro" id="IPR000109">
    <property type="entry name" value="POT_fam"/>
</dbReference>
<dbReference type="GO" id="GO:0022857">
    <property type="term" value="F:transmembrane transporter activity"/>
    <property type="evidence" value="ECO:0007669"/>
    <property type="project" value="InterPro"/>
</dbReference>
<evidence type="ECO:0000256" key="3">
    <source>
        <dbReference type="ARBA" id="ARBA00022692"/>
    </source>
</evidence>
<evidence type="ECO:0000256" key="4">
    <source>
        <dbReference type="ARBA" id="ARBA00022989"/>
    </source>
</evidence>
<evidence type="ECO:0000256" key="6">
    <source>
        <dbReference type="SAM" id="Phobius"/>
    </source>
</evidence>
<dbReference type="PANTHER" id="PTHR11654">
    <property type="entry name" value="OLIGOPEPTIDE TRANSPORTER-RELATED"/>
    <property type="match status" value="1"/>
</dbReference>
<comment type="similarity">
    <text evidence="2">Belongs to the major facilitator superfamily. Proton-dependent oligopeptide transporter (POT/PTR) (TC 2.A.17) family.</text>
</comment>
<evidence type="ECO:0000256" key="5">
    <source>
        <dbReference type="ARBA" id="ARBA00023136"/>
    </source>
</evidence>
<keyword evidence="8" id="KW-1185">Reference proteome</keyword>
<accession>A0A7G2CD92</accession>
<dbReference type="VEuPathDB" id="TriTrypDB:ADEAN_000527300"/>
<dbReference type="AlphaFoldDB" id="A0A7G2CD92"/>
<dbReference type="SUPFAM" id="SSF103473">
    <property type="entry name" value="MFS general substrate transporter"/>
    <property type="match status" value="1"/>
</dbReference>
<dbReference type="InterPro" id="IPR036259">
    <property type="entry name" value="MFS_trans_sf"/>
</dbReference>
<reference evidence="7 8" key="1">
    <citation type="submission" date="2020-08" db="EMBL/GenBank/DDBJ databases">
        <authorList>
            <person name="Newling K."/>
            <person name="Davey J."/>
            <person name="Forrester S."/>
        </authorList>
    </citation>
    <scope>NUCLEOTIDE SEQUENCE [LARGE SCALE GENOMIC DNA]</scope>
    <source>
        <strain evidence="8">Crithidia deanei Carvalho (ATCC PRA-265)</strain>
    </source>
</reference>
<dbReference type="EMBL" id="LR877153">
    <property type="protein sequence ID" value="CAD2217790.1"/>
    <property type="molecule type" value="Genomic_DNA"/>
</dbReference>
<keyword evidence="4 6" id="KW-1133">Transmembrane helix</keyword>
<organism evidence="7 8">
    <name type="scientific">Angomonas deanei</name>
    <dbReference type="NCBI Taxonomy" id="59799"/>
    <lineage>
        <taxon>Eukaryota</taxon>
        <taxon>Discoba</taxon>
        <taxon>Euglenozoa</taxon>
        <taxon>Kinetoplastea</taxon>
        <taxon>Metakinetoplastina</taxon>
        <taxon>Trypanosomatida</taxon>
        <taxon>Trypanosomatidae</taxon>
        <taxon>Strigomonadinae</taxon>
        <taxon>Angomonas</taxon>
    </lineage>
</organism>
<name>A0A7G2CD92_9TRYP</name>
<dbReference type="Gene3D" id="1.20.1250.20">
    <property type="entry name" value="MFS general substrate transporter like domains"/>
    <property type="match status" value="1"/>
</dbReference>
<evidence type="ECO:0000256" key="2">
    <source>
        <dbReference type="ARBA" id="ARBA00005982"/>
    </source>
</evidence>
<evidence type="ECO:0000313" key="8">
    <source>
        <dbReference type="Proteomes" id="UP000515908"/>
    </source>
</evidence>
<keyword evidence="3 6" id="KW-0812">Transmembrane</keyword>
<dbReference type="Pfam" id="PF00854">
    <property type="entry name" value="PTR2"/>
    <property type="match status" value="1"/>
</dbReference>
<gene>
    <name evidence="7" type="ORF">ADEAN_000527300</name>
</gene>
<keyword evidence="5 6" id="KW-0472">Membrane</keyword>
<evidence type="ECO:0000313" key="7">
    <source>
        <dbReference type="EMBL" id="CAD2217790.1"/>
    </source>
</evidence>
<feature type="transmembrane region" description="Helical" evidence="6">
    <location>
        <begin position="159"/>
        <end position="180"/>
    </location>
</feature>
<feature type="transmembrane region" description="Helical" evidence="6">
    <location>
        <begin position="17"/>
        <end position="33"/>
    </location>
</feature>
<comment type="subcellular location">
    <subcellularLocation>
        <location evidence="1">Membrane</location>
        <topology evidence="1">Multi-pass membrane protein</topology>
    </subcellularLocation>
</comment>
<feature type="transmembrane region" description="Helical" evidence="6">
    <location>
        <begin position="54"/>
        <end position="73"/>
    </location>
</feature>
<dbReference type="GO" id="GO:0016020">
    <property type="term" value="C:membrane"/>
    <property type="evidence" value="ECO:0007669"/>
    <property type="project" value="UniProtKB-SubCell"/>
</dbReference>
<feature type="transmembrane region" description="Helical" evidence="6">
    <location>
        <begin position="93"/>
        <end position="112"/>
    </location>
</feature>
<sequence length="190" mass="20796">MFQAESLHLPTWVPPEMFNNINTFTVLIFLAVCERTSRRSQSLGISAHTRVAAGFVLMSFTMVWCGVVQTVVTGRGFYNDNEEYVLKEGKEKLSSAVLIVPYVVQGIAAGLVDPSVMEIAYVGAPAQMKGTVMGLYWLASSCSGFLGVVFSPIMHPSNATWLFFTFGLCQLCVTGVFYYFNASKTRSIGG</sequence>
<protein>
    <submittedName>
        <fullName evidence="7">POT family, putative</fullName>
    </submittedName>
</protein>
<proteinExistence type="inferred from homology"/>